<name>A0A318UDA5_9BACT</name>
<evidence type="ECO:0000313" key="5">
    <source>
        <dbReference type="Proteomes" id="UP000247715"/>
    </source>
</evidence>
<reference evidence="3 5" key="1">
    <citation type="submission" date="2018-06" db="EMBL/GenBank/DDBJ databases">
        <title>Genomic Encyclopedia of Archaeal and Bacterial Type Strains, Phase II (KMG-II): from individual species to whole genera.</title>
        <authorList>
            <person name="Goeker M."/>
        </authorList>
    </citation>
    <scope>NUCLEOTIDE SEQUENCE [LARGE SCALE GENOMIC DNA]</scope>
    <source>
        <strain evidence="3 5">ATCC 29103</strain>
    </source>
</reference>
<comment type="function">
    <text evidence="2">Might take part in the signal recognition particle (SRP) pathway. This is inferred from the conservation of its genetic proximity to ftsY/ffh. May be a regulatory protein.</text>
</comment>
<dbReference type="InterPro" id="IPR036388">
    <property type="entry name" value="WH-like_DNA-bd_sf"/>
</dbReference>
<protein>
    <submittedName>
        <fullName evidence="4">Sigma-70 factor-like HTH protein</fullName>
    </submittedName>
</protein>
<evidence type="ECO:0000313" key="4">
    <source>
        <dbReference type="EMBL" id="SYV90517.1"/>
    </source>
</evidence>
<organism evidence="3 5">
    <name type="scientific">Metamycoplasma alkalescens</name>
    <dbReference type="NCBI Taxonomy" id="45363"/>
    <lineage>
        <taxon>Bacteria</taxon>
        <taxon>Bacillati</taxon>
        <taxon>Mycoplasmatota</taxon>
        <taxon>Mycoplasmoidales</taxon>
        <taxon>Metamycoplasmataceae</taxon>
        <taxon>Metamycoplasma</taxon>
    </lineage>
</organism>
<dbReference type="Pfam" id="PF04297">
    <property type="entry name" value="UPF0122"/>
    <property type="match status" value="1"/>
</dbReference>
<gene>
    <name evidence="3" type="ORF">BCF88_10187</name>
    <name evidence="4" type="ORF">NCTC10135_01041</name>
</gene>
<sequence length="74" mass="8607">MQDLEERNKLIELYDKYSALLTQSQKQAIYLHLFEDLSFSEIANELAMTRAGAYDAVNKAKKKLLLLDEKINEK</sequence>
<evidence type="ECO:0000313" key="6">
    <source>
        <dbReference type="Proteomes" id="UP000259864"/>
    </source>
</evidence>
<dbReference type="Gene3D" id="1.10.10.10">
    <property type="entry name" value="Winged helix-like DNA-binding domain superfamily/Winged helix DNA-binding domain"/>
    <property type="match status" value="1"/>
</dbReference>
<dbReference type="SUPFAM" id="SSF88659">
    <property type="entry name" value="Sigma3 and sigma4 domains of RNA polymerase sigma factors"/>
    <property type="match status" value="1"/>
</dbReference>
<dbReference type="InterPro" id="IPR007394">
    <property type="entry name" value="UPF0122"/>
</dbReference>
<dbReference type="EMBL" id="LS991949">
    <property type="protein sequence ID" value="SYV90517.1"/>
    <property type="molecule type" value="Genomic_DNA"/>
</dbReference>
<proteinExistence type="inferred from homology"/>
<evidence type="ECO:0000313" key="3">
    <source>
        <dbReference type="EMBL" id="PYF43769.1"/>
    </source>
</evidence>
<evidence type="ECO:0000256" key="1">
    <source>
        <dbReference type="ARBA" id="ARBA00008720"/>
    </source>
</evidence>
<reference evidence="4" key="2">
    <citation type="submission" date="2018-06" db="EMBL/GenBank/DDBJ databases">
        <authorList>
            <consortium name="Pathogen Informatics"/>
            <person name="Doyle S."/>
        </authorList>
    </citation>
    <scope>NUCLEOTIDE SEQUENCE</scope>
    <source>
        <strain evidence="4">NCTC10135</strain>
    </source>
</reference>
<dbReference type="RefSeq" id="WP_002881578.1">
    <property type="nucleotide sequence ID" value="NZ_CP190015.1"/>
</dbReference>
<accession>A0A318UDA5</accession>
<reference evidence="6" key="3">
    <citation type="submission" date="2018-06" db="EMBL/GenBank/DDBJ databases">
        <authorList>
            <consortium name="Pathogen Informatics"/>
        </authorList>
    </citation>
    <scope>NUCLEOTIDE SEQUENCE [LARGE SCALE GENOMIC DNA]</scope>
    <source>
        <strain evidence="6">NCTC10135</strain>
    </source>
</reference>
<dbReference type="KEGG" id="mala:NCTC10135_01041"/>
<dbReference type="EMBL" id="QKLP01000001">
    <property type="protein sequence ID" value="PYF43769.1"/>
    <property type="molecule type" value="Genomic_DNA"/>
</dbReference>
<dbReference type="InterPro" id="IPR013324">
    <property type="entry name" value="RNA_pol_sigma_r3/r4-like"/>
</dbReference>
<dbReference type="Proteomes" id="UP000259864">
    <property type="component" value="Chromosome 1"/>
</dbReference>
<evidence type="ECO:0000256" key="2">
    <source>
        <dbReference type="ARBA" id="ARBA00024764"/>
    </source>
</evidence>
<dbReference type="AlphaFoldDB" id="A0A318UDA5"/>
<dbReference type="STRING" id="1188234.MALK_4180"/>
<comment type="similarity">
    <text evidence="1">Belongs to the UPF0122 family.</text>
</comment>
<dbReference type="Proteomes" id="UP000247715">
    <property type="component" value="Unassembled WGS sequence"/>
</dbReference>